<dbReference type="InterPro" id="IPR052555">
    <property type="entry name" value="dCTP_Pyrophosphatase"/>
</dbReference>
<accession>A0A1F6LZL5</accession>
<comment type="caution">
    <text evidence="1">The sequence shown here is derived from an EMBL/GenBank/DDBJ whole genome shotgun (WGS) entry which is preliminary data.</text>
</comment>
<dbReference type="GO" id="GO:0047840">
    <property type="term" value="F:dCTP diphosphatase activity"/>
    <property type="evidence" value="ECO:0007669"/>
    <property type="project" value="TreeGrafter"/>
</dbReference>
<dbReference type="CDD" id="cd11537">
    <property type="entry name" value="NTP-PPase_RS21-C6_like"/>
    <property type="match status" value="1"/>
</dbReference>
<evidence type="ECO:0000313" key="2">
    <source>
        <dbReference type="Proteomes" id="UP000176282"/>
    </source>
</evidence>
<dbReference type="GO" id="GO:0006253">
    <property type="term" value="P:dCTP catabolic process"/>
    <property type="evidence" value="ECO:0007669"/>
    <property type="project" value="TreeGrafter"/>
</dbReference>
<name>A0A1F6LZL5_9BACT</name>
<dbReference type="AlphaFoldDB" id="A0A1F6LZL5"/>
<dbReference type="GO" id="GO:0005829">
    <property type="term" value="C:cytosol"/>
    <property type="evidence" value="ECO:0007669"/>
    <property type="project" value="TreeGrafter"/>
</dbReference>
<organism evidence="1 2">
    <name type="scientific">Candidatus Magasanikbacteria bacterium RIFCSPHIGHO2_02_FULL_47_14</name>
    <dbReference type="NCBI Taxonomy" id="1798680"/>
    <lineage>
        <taxon>Bacteria</taxon>
        <taxon>Candidatus Magasanikiibacteriota</taxon>
    </lineage>
</organism>
<evidence type="ECO:0000313" key="1">
    <source>
        <dbReference type="EMBL" id="OGH64723.1"/>
    </source>
</evidence>
<dbReference type="PANTHER" id="PTHR46523:SF1">
    <property type="entry name" value="DCTP PYROPHOSPHATASE 1"/>
    <property type="match status" value="1"/>
</dbReference>
<dbReference type="PANTHER" id="PTHR46523">
    <property type="entry name" value="DCTP PYROPHOSPHATASE 1"/>
    <property type="match status" value="1"/>
</dbReference>
<dbReference type="Gene3D" id="1.10.287.1080">
    <property type="entry name" value="MazG-like"/>
    <property type="match status" value="1"/>
</dbReference>
<gene>
    <name evidence="1" type="ORF">A3J66_00145</name>
</gene>
<protein>
    <recommendedName>
        <fullName evidence="3">Nucleotide pyrophosphohydrolase</fullName>
    </recommendedName>
</protein>
<dbReference type="EMBL" id="MFQB01000054">
    <property type="protein sequence ID" value="OGH64723.1"/>
    <property type="molecule type" value="Genomic_DNA"/>
</dbReference>
<proteinExistence type="predicted"/>
<dbReference type="STRING" id="1798680.A3J66_00145"/>
<dbReference type="PIRSF" id="PIRSF029826">
    <property type="entry name" value="UCP029826_pph"/>
    <property type="match status" value="1"/>
</dbReference>
<dbReference type="GO" id="GO:0042262">
    <property type="term" value="P:DNA protection"/>
    <property type="evidence" value="ECO:0007669"/>
    <property type="project" value="TreeGrafter"/>
</dbReference>
<dbReference type="Proteomes" id="UP000176282">
    <property type="component" value="Unassembled WGS sequence"/>
</dbReference>
<dbReference type="Pfam" id="PF12643">
    <property type="entry name" value="MazG-like"/>
    <property type="match status" value="1"/>
</dbReference>
<dbReference type="SUPFAM" id="SSF101386">
    <property type="entry name" value="all-alpha NTP pyrophosphatases"/>
    <property type="match status" value="1"/>
</dbReference>
<evidence type="ECO:0008006" key="3">
    <source>
        <dbReference type="Google" id="ProtNLM"/>
    </source>
</evidence>
<sequence>MPDLQTLIADVIAFRDTRGWTGKNKPKDLAISLILEAGEVLEHFQWKSDEDIKQYVVDHKEEISDELADVFIYLLTLSRDLGVDLIEASYRKMEKNAIKYPAPSDGTL</sequence>
<dbReference type="InterPro" id="IPR025984">
    <property type="entry name" value="DCTPP"/>
</dbReference>
<reference evidence="1 2" key="1">
    <citation type="journal article" date="2016" name="Nat. Commun.">
        <title>Thousands of microbial genomes shed light on interconnected biogeochemical processes in an aquifer system.</title>
        <authorList>
            <person name="Anantharaman K."/>
            <person name="Brown C.T."/>
            <person name="Hug L.A."/>
            <person name="Sharon I."/>
            <person name="Castelle C.J."/>
            <person name="Probst A.J."/>
            <person name="Thomas B.C."/>
            <person name="Singh A."/>
            <person name="Wilkins M.J."/>
            <person name="Karaoz U."/>
            <person name="Brodie E.L."/>
            <person name="Williams K.H."/>
            <person name="Hubbard S.S."/>
            <person name="Banfield J.F."/>
        </authorList>
    </citation>
    <scope>NUCLEOTIDE SEQUENCE [LARGE SCALE GENOMIC DNA]</scope>
</reference>